<dbReference type="EMBL" id="BAABHB010000001">
    <property type="protein sequence ID" value="GAA4397513.1"/>
    <property type="molecule type" value="Genomic_DNA"/>
</dbReference>
<keyword evidence="2" id="KW-0732">Signal</keyword>
<name>A0ABP8JXK0_9BACT</name>
<dbReference type="InterPro" id="IPR054261">
    <property type="entry name" value="DUF6992"/>
</dbReference>
<comment type="caution">
    <text evidence="3">The sequence shown here is derived from an EMBL/GenBank/DDBJ whole genome shotgun (WGS) entry which is preliminary data.</text>
</comment>
<accession>A0ABP8JXK0</accession>
<dbReference type="RefSeq" id="WP_345264013.1">
    <property type="nucleotide sequence ID" value="NZ_BAABHB010000001.1"/>
</dbReference>
<organism evidence="3 4">
    <name type="scientific">Nibrella viscosa</name>
    <dbReference type="NCBI Taxonomy" id="1084524"/>
    <lineage>
        <taxon>Bacteria</taxon>
        <taxon>Pseudomonadati</taxon>
        <taxon>Bacteroidota</taxon>
        <taxon>Cytophagia</taxon>
        <taxon>Cytophagales</taxon>
        <taxon>Spirosomataceae</taxon>
        <taxon>Nibrella</taxon>
    </lineage>
</organism>
<protein>
    <submittedName>
        <fullName evidence="3">Uncharacterized protein</fullName>
    </submittedName>
</protein>
<keyword evidence="1" id="KW-0812">Transmembrane</keyword>
<keyword evidence="1" id="KW-0472">Membrane</keyword>
<evidence type="ECO:0000313" key="4">
    <source>
        <dbReference type="Proteomes" id="UP001500936"/>
    </source>
</evidence>
<evidence type="ECO:0000256" key="2">
    <source>
        <dbReference type="SAM" id="SignalP"/>
    </source>
</evidence>
<gene>
    <name evidence="3" type="ORF">GCM10023187_07060</name>
</gene>
<reference evidence="4" key="1">
    <citation type="journal article" date="2019" name="Int. J. Syst. Evol. Microbiol.">
        <title>The Global Catalogue of Microorganisms (GCM) 10K type strain sequencing project: providing services to taxonomists for standard genome sequencing and annotation.</title>
        <authorList>
            <consortium name="The Broad Institute Genomics Platform"/>
            <consortium name="The Broad Institute Genome Sequencing Center for Infectious Disease"/>
            <person name="Wu L."/>
            <person name="Ma J."/>
        </authorList>
    </citation>
    <scope>NUCLEOTIDE SEQUENCE [LARGE SCALE GENOMIC DNA]</scope>
    <source>
        <strain evidence="4">JCM 17925</strain>
    </source>
</reference>
<feature type="chain" id="PRO_5046220918" evidence="2">
    <location>
        <begin position="23"/>
        <end position="198"/>
    </location>
</feature>
<dbReference type="Proteomes" id="UP001500936">
    <property type="component" value="Unassembled WGS sequence"/>
</dbReference>
<keyword evidence="4" id="KW-1185">Reference proteome</keyword>
<proteinExistence type="predicted"/>
<dbReference type="Pfam" id="PF22503">
    <property type="entry name" value="DUF6992"/>
    <property type="match status" value="1"/>
</dbReference>
<evidence type="ECO:0000256" key="1">
    <source>
        <dbReference type="SAM" id="Phobius"/>
    </source>
</evidence>
<keyword evidence="1" id="KW-1133">Transmembrane helix</keyword>
<feature type="transmembrane region" description="Helical" evidence="1">
    <location>
        <begin position="116"/>
        <end position="135"/>
    </location>
</feature>
<feature type="transmembrane region" description="Helical" evidence="1">
    <location>
        <begin position="77"/>
        <end position="95"/>
    </location>
</feature>
<feature type="signal peptide" evidence="2">
    <location>
        <begin position="1"/>
        <end position="22"/>
    </location>
</feature>
<feature type="transmembrane region" description="Helical" evidence="1">
    <location>
        <begin position="155"/>
        <end position="173"/>
    </location>
</feature>
<evidence type="ECO:0000313" key="3">
    <source>
        <dbReference type="EMBL" id="GAA4397513.1"/>
    </source>
</evidence>
<sequence length="198" mass="21965">MKNTITFLLTSASALLSSLSQAQPSVTDLREFSRQRYQHQKALSLTLGSYAVANIAVSGIAAAQTTGETRYFHRMNAYWNAVNLGIAGIGLLGLRNRPENESLSQAVRQHENMKQFLLLNAGLDVAYMAGGLWLMERGNNRPDQRERLRGFGKAVLVNGGFLLAFDVVNYFIFKGRDKRQQPLLEISPIGGRIVLPIK</sequence>